<dbReference type="Gene3D" id="1.10.390.10">
    <property type="entry name" value="Neutral Protease Domain 2"/>
    <property type="match status" value="1"/>
</dbReference>
<organism evidence="1 2">
    <name type="scientific">Aspergillus ellipticus CBS 707.79</name>
    <dbReference type="NCBI Taxonomy" id="1448320"/>
    <lineage>
        <taxon>Eukaryota</taxon>
        <taxon>Fungi</taxon>
        <taxon>Dikarya</taxon>
        <taxon>Ascomycota</taxon>
        <taxon>Pezizomycotina</taxon>
        <taxon>Eurotiomycetes</taxon>
        <taxon>Eurotiomycetidae</taxon>
        <taxon>Eurotiales</taxon>
        <taxon>Aspergillaceae</taxon>
        <taxon>Aspergillus</taxon>
        <taxon>Aspergillus subgen. Circumdati</taxon>
    </lineage>
</organism>
<evidence type="ECO:0000313" key="1">
    <source>
        <dbReference type="EMBL" id="PYH93165.1"/>
    </source>
</evidence>
<dbReference type="AlphaFoldDB" id="A0A319D6U1"/>
<protein>
    <recommendedName>
        <fullName evidence="3">Peptidase M61 catalytic domain-containing protein</fullName>
    </recommendedName>
</protein>
<dbReference type="VEuPathDB" id="FungiDB:BO71DRAFT_356013"/>
<evidence type="ECO:0008006" key="3">
    <source>
        <dbReference type="Google" id="ProtNLM"/>
    </source>
</evidence>
<dbReference type="Proteomes" id="UP000247810">
    <property type="component" value="Unassembled WGS sequence"/>
</dbReference>
<dbReference type="InterPro" id="IPR027268">
    <property type="entry name" value="Peptidase_M4/M1_CTD_sf"/>
</dbReference>
<sequence>MNYCPERPLKDTCTLKVTITPHFNADSADRLSIHLVLQNPRCAAHHPIFFFETYCGNVPAHHYDENSIIALDAAGPLHLHFTKLTNPDGPDQEWRVDRDTVGDVQLRFSVSPRNVDITTPIGPRVDLRRDQGGLIGNGQWFLPRPAKDRVYRNVVEWDLSRAPEGTSAVWSFGEGPGPVIKNGGPTVIADSVFMVGPIRSYPGASSSSADSSGATVALSAKVFWFGELPENLQRLNRYNILLFPKLVDFFQSAGASYRIFIRRAIRGFGGRGCLESYVLEYDELSWKETDGELVSIFSHEMVHSFSMMGPEIDGYENDWFVEGIAQFYSIYLPYRFGLRGEDYFRDGLNASLQTYGTSPRIGMDVLDSQREFFDDWYAEMIPYMRGCAYLLQIDSRLRKKTRRFGMDQNSPLDDIVVHMAARFRRGNQLQARDWLEYLRPYLGEDVAQEFQDMLRGKPLDLSDNIVIHENWNLTPRMQEILEFGFDKSSINKRVISGVVPESRAANAGLEDGAQLLSMSRAGLCSTSLSTNLELFVEKEGVKSHISYWPRSFNKARVWQLEK</sequence>
<accession>A0A319D6U1</accession>
<evidence type="ECO:0000313" key="2">
    <source>
        <dbReference type="Proteomes" id="UP000247810"/>
    </source>
</evidence>
<dbReference type="EMBL" id="KZ825899">
    <property type="protein sequence ID" value="PYH93165.1"/>
    <property type="molecule type" value="Genomic_DNA"/>
</dbReference>
<keyword evidence="2" id="KW-1185">Reference proteome</keyword>
<name>A0A319D6U1_9EURO</name>
<reference evidence="1 2" key="1">
    <citation type="submission" date="2018-02" db="EMBL/GenBank/DDBJ databases">
        <title>The genomes of Aspergillus section Nigri reveals drivers in fungal speciation.</title>
        <authorList>
            <consortium name="DOE Joint Genome Institute"/>
            <person name="Vesth T.C."/>
            <person name="Nybo J."/>
            <person name="Theobald S."/>
            <person name="Brandl J."/>
            <person name="Frisvad J.C."/>
            <person name="Nielsen K.F."/>
            <person name="Lyhne E.K."/>
            <person name="Kogle M.E."/>
            <person name="Kuo A."/>
            <person name="Riley R."/>
            <person name="Clum A."/>
            <person name="Nolan M."/>
            <person name="Lipzen A."/>
            <person name="Salamov A."/>
            <person name="Henrissat B."/>
            <person name="Wiebenga A."/>
            <person name="De vries R.P."/>
            <person name="Grigoriev I.V."/>
            <person name="Mortensen U.H."/>
            <person name="Andersen M.R."/>
            <person name="Baker S.E."/>
        </authorList>
    </citation>
    <scope>NUCLEOTIDE SEQUENCE [LARGE SCALE GENOMIC DNA]</scope>
    <source>
        <strain evidence="1 2">CBS 707.79</strain>
    </source>
</reference>
<dbReference type="OrthoDB" id="626167at2759"/>
<proteinExistence type="predicted"/>
<dbReference type="STRING" id="1448320.A0A319D6U1"/>
<gene>
    <name evidence="1" type="ORF">BO71DRAFT_356013</name>
</gene>